<proteinExistence type="predicted"/>
<dbReference type="Gene3D" id="1.10.1660.10">
    <property type="match status" value="1"/>
</dbReference>
<comment type="caution">
    <text evidence="1">The sequence shown here is derived from an EMBL/GenBank/DDBJ whole genome shotgun (WGS) entry which is preliminary data.</text>
</comment>
<dbReference type="SUPFAM" id="SSF46955">
    <property type="entry name" value="Putative DNA-binding domain"/>
    <property type="match status" value="1"/>
</dbReference>
<name>A0ABV9HM87_9MICO</name>
<sequence length="174" mass="19191">MANGPLVVVAVGAFGWWDRLITGPAMAAVEVPETSWNLHISVKASEGTPIADQGMSERTRFRHDCSGLARSKGRTRPQREDNGYRDCDESLVRRVQPIRALLDAGLTTGIIGDVLPPGRHRELEVRRSDFARRTANERGRPQERASVMAENLQALDDYVNLGRAEGLAAPARYT</sequence>
<evidence type="ECO:0000313" key="2">
    <source>
        <dbReference type="Proteomes" id="UP001596011"/>
    </source>
</evidence>
<organism evidence="1 2">
    <name type="scientific">Promicromonospora alba</name>
    <dbReference type="NCBI Taxonomy" id="1616110"/>
    <lineage>
        <taxon>Bacteria</taxon>
        <taxon>Bacillati</taxon>
        <taxon>Actinomycetota</taxon>
        <taxon>Actinomycetes</taxon>
        <taxon>Micrococcales</taxon>
        <taxon>Promicromonosporaceae</taxon>
        <taxon>Promicromonospora</taxon>
    </lineage>
</organism>
<evidence type="ECO:0000313" key="1">
    <source>
        <dbReference type="EMBL" id="MFC4630756.1"/>
    </source>
</evidence>
<keyword evidence="2" id="KW-1185">Reference proteome</keyword>
<gene>
    <name evidence="1" type="ORF">ACFO6V_21095</name>
</gene>
<protein>
    <submittedName>
        <fullName evidence="1">Uncharacterized protein</fullName>
    </submittedName>
</protein>
<dbReference type="Proteomes" id="UP001596011">
    <property type="component" value="Unassembled WGS sequence"/>
</dbReference>
<dbReference type="InterPro" id="IPR009061">
    <property type="entry name" value="DNA-bd_dom_put_sf"/>
</dbReference>
<accession>A0ABV9HM87</accession>
<reference evidence="2" key="1">
    <citation type="journal article" date="2019" name="Int. J. Syst. Evol. Microbiol.">
        <title>The Global Catalogue of Microorganisms (GCM) 10K type strain sequencing project: providing services to taxonomists for standard genome sequencing and annotation.</title>
        <authorList>
            <consortium name="The Broad Institute Genomics Platform"/>
            <consortium name="The Broad Institute Genome Sequencing Center for Infectious Disease"/>
            <person name="Wu L."/>
            <person name="Ma J."/>
        </authorList>
    </citation>
    <scope>NUCLEOTIDE SEQUENCE [LARGE SCALE GENOMIC DNA]</scope>
    <source>
        <strain evidence="2">CCUG 42722</strain>
    </source>
</reference>
<dbReference type="RefSeq" id="WP_377138933.1">
    <property type="nucleotide sequence ID" value="NZ_JBHSFI010000006.1"/>
</dbReference>
<dbReference type="EMBL" id="JBHSFI010000006">
    <property type="protein sequence ID" value="MFC4630756.1"/>
    <property type="molecule type" value="Genomic_DNA"/>
</dbReference>